<evidence type="ECO:0000313" key="2">
    <source>
        <dbReference type="EMBL" id="OMF52290.1"/>
    </source>
</evidence>
<feature type="transmembrane region" description="Helical" evidence="1">
    <location>
        <begin position="314"/>
        <end position="334"/>
    </location>
</feature>
<dbReference type="EMBL" id="MRTP01000007">
    <property type="protein sequence ID" value="OMF52290.1"/>
    <property type="molecule type" value="Genomic_DNA"/>
</dbReference>
<evidence type="ECO:0000256" key="1">
    <source>
        <dbReference type="SAM" id="Phobius"/>
    </source>
</evidence>
<dbReference type="AlphaFoldDB" id="A0A1R1EKF8"/>
<proteinExistence type="predicted"/>
<accession>A0A1R1EKF8</accession>
<sequence>MVELREEGQLKYSNQPSRTAKALNWGLVGLMGALVLGFMGYGVFWLIKGDWVVGSFITVIGLFLTGMLWLIFRIVRMPQKVLLRHELREEGYYTYVKQIKTGEESEHLVPFTQMQEVLIGRTTRYQPKGEGSIGFYVIGANIVMKWVDEEGHIQYSVFGLENPNELEAWVTEFRKHGIPVYGTEANVKFVRAENYQTAYAELPKAEYEPGANPLQIGSRERRDIPAWISPDMKARMEAEEKRRDKRLFRPVFLGVAAINLILAASWMPSWPILDGAFADNSASTAVTLVNVVLLVLTGAYWRQRVRWYRSLLDSVLVIAAQFAGAGIAALIGNAPSGLLDSIVVEGLLLVGISVVLFVIFRLVRWIVK</sequence>
<evidence type="ECO:0000313" key="3">
    <source>
        <dbReference type="Proteomes" id="UP000187172"/>
    </source>
</evidence>
<feature type="transmembrane region" description="Helical" evidence="1">
    <location>
        <begin position="282"/>
        <end position="302"/>
    </location>
</feature>
<dbReference type="STRING" id="297318.BK138_22910"/>
<feature type="transmembrane region" description="Helical" evidence="1">
    <location>
        <begin position="251"/>
        <end position="270"/>
    </location>
</feature>
<reference evidence="2 3" key="1">
    <citation type="submission" date="2016-11" db="EMBL/GenBank/DDBJ databases">
        <title>Paenibacillus species isolates.</title>
        <authorList>
            <person name="Beno S.M."/>
        </authorList>
    </citation>
    <scope>NUCLEOTIDE SEQUENCE [LARGE SCALE GENOMIC DNA]</scope>
    <source>
        <strain evidence="2 3">FSL R5-0378</strain>
    </source>
</reference>
<gene>
    <name evidence="2" type="ORF">BK138_22910</name>
</gene>
<feature type="transmembrane region" description="Helical" evidence="1">
    <location>
        <begin position="346"/>
        <end position="367"/>
    </location>
</feature>
<comment type="caution">
    <text evidence="2">The sequence shown here is derived from an EMBL/GenBank/DDBJ whole genome shotgun (WGS) entry which is preliminary data.</text>
</comment>
<keyword evidence="3" id="KW-1185">Reference proteome</keyword>
<organism evidence="2 3">
    <name type="scientific">Paenibacillus rhizosphaerae</name>
    <dbReference type="NCBI Taxonomy" id="297318"/>
    <lineage>
        <taxon>Bacteria</taxon>
        <taxon>Bacillati</taxon>
        <taxon>Bacillota</taxon>
        <taxon>Bacilli</taxon>
        <taxon>Bacillales</taxon>
        <taxon>Paenibacillaceae</taxon>
        <taxon>Paenibacillus</taxon>
    </lineage>
</organism>
<feature type="transmembrane region" description="Helical" evidence="1">
    <location>
        <begin position="53"/>
        <end position="75"/>
    </location>
</feature>
<dbReference type="Proteomes" id="UP000187172">
    <property type="component" value="Unassembled WGS sequence"/>
</dbReference>
<keyword evidence="1" id="KW-0812">Transmembrane</keyword>
<feature type="transmembrane region" description="Helical" evidence="1">
    <location>
        <begin position="22"/>
        <end position="47"/>
    </location>
</feature>
<keyword evidence="1" id="KW-0472">Membrane</keyword>
<protein>
    <submittedName>
        <fullName evidence="2">Uncharacterized protein</fullName>
    </submittedName>
</protein>
<keyword evidence="1" id="KW-1133">Transmembrane helix</keyword>
<name>A0A1R1EKF8_9BACL</name>